<name>A0A2N3X188_9PSEU</name>
<dbReference type="Gene3D" id="2.20.28.10">
    <property type="match status" value="1"/>
</dbReference>
<dbReference type="AlphaFoldDB" id="A0A2N3X188"/>
<comment type="caution">
    <text evidence="5">The sequence shown here is derived from an EMBL/GenBank/DDBJ whole genome shotgun (WGS) entry which is preliminary data.</text>
</comment>
<comment type="cofactor">
    <cofactor evidence="1">
        <name>Fe(3+)</name>
        <dbReference type="ChEBI" id="CHEBI:29034"/>
    </cofactor>
</comment>
<dbReference type="PROSITE" id="PS51371">
    <property type="entry name" value="CBS"/>
    <property type="match status" value="2"/>
</dbReference>
<dbReference type="EMBL" id="PJMY01000002">
    <property type="protein sequence ID" value="PKV99883.1"/>
    <property type="molecule type" value="Genomic_DNA"/>
</dbReference>
<feature type="domain" description="CBS" evidence="4">
    <location>
        <begin position="65"/>
        <end position="122"/>
    </location>
</feature>
<evidence type="ECO:0000313" key="6">
    <source>
        <dbReference type="Proteomes" id="UP000233750"/>
    </source>
</evidence>
<dbReference type="InterPro" id="IPR048574">
    <property type="entry name" value="RUBY_RBDX"/>
</dbReference>
<dbReference type="SUPFAM" id="SSF57802">
    <property type="entry name" value="Rubredoxin-like"/>
    <property type="match status" value="1"/>
</dbReference>
<dbReference type="CDD" id="cd04586">
    <property type="entry name" value="CBS_pair_BON_assoc"/>
    <property type="match status" value="1"/>
</dbReference>
<dbReference type="Pfam" id="PF21349">
    <property type="entry name" value="RUBY_RBDX"/>
    <property type="match status" value="1"/>
</dbReference>
<dbReference type="Pfam" id="PF00571">
    <property type="entry name" value="CBS"/>
    <property type="match status" value="2"/>
</dbReference>
<accession>A0A2N3X188</accession>
<evidence type="ECO:0000256" key="2">
    <source>
        <dbReference type="ARBA" id="ARBA00023122"/>
    </source>
</evidence>
<gene>
    <name evidence="5" type="ORF">ATK30_0876</name>
</gene>
<dbReference type="SUPFAM" id="SSF54631">
    <property type="entry name" value="CBS-domain pair"/>
    <property type="match status" value="1"/>
</dbReference>
<evidence type="ECO:0000256" key="3">
    <source>
        <dbReference type="PROSITE-ProRule" id="PRU00703"/>
    </source>
</evidence>
<dbReference type="Proteomes" id="UP000233750">
    <property type="component" value="Unassembled WGS sequence"/>
</dbReference>
<proteinExistence type="predicted"/>
<dbReference type="InterPro" id="IPR000644">
    <property type="entry name" value="CBS_dom"/>
</dbReference>
<dbReference type="InterPro" id="IPR051257">
    <property type="entry name" value="Diverse_CBS-Domain"/>
</dbReference>
<keyword evidence="2 3" id="KW-0129">CBS domain</keyword>
<dbReference type="OrthoDB" id="3626971at2"/>
<keyword evidence="6" id="KW-1185">Reference proteome</keyword>
<evidence type="ECO:0000313" key="5">
    <source>
        <dbReference type="EMBL" id="PKV99883.1"/>
    </source>
</evidence>
<dbReference type="PANTHER" id="PTHR43080:SF26">
    <property type="entry name" value="REGULATORY PROTEIN"/>
    <property type="match status" value="1"/>
</dbReference>
<dbReference type="Gene3D" id="3.10.580.10">
    <property type="entry name" value="CBS-domain"/>
    <property type="match status" value="2"/>
</dbReference>
<organism evidence="5 6">
    <name type="scientific">Amycolatopsis echigonensis</name>
    <dbReference type="NCBI Taxonomy" id="2576905"/>
    <lineage>
        <taxon>Bacteria</taxon>
        <taxon>Bacillati</taxon>
        <taxon>Actinomycetota</taxon>
        <taxon>Actinomycetes</taxon>
        <taxon>Pseudonocardiales</taxon>
        <taxon>Pseudonocardiaceae</taxon>
        <taxon>Amycolatopsis</taxon>
    </lineage>
</organism>
<evidence type="ECO:0000256" key="1">
    <source>
        <dbReference type="ARBA" id="ARBA00001965"/>
    </source>
</evidence>
<sequence>MRVKEIMTAPVVTVPADATPATVAAVLREHRISGVPVVDPDGAVVGLVSEYDLLARSGGTAGEVMSTAVISVTEDTDVDEVRHLLVERRIHRVPVLAGARLVGIVSRSDVVALLATEWVCQVCGEAVRGSQAPTSCPKCQAGADQFVLQDPDPGS</sequence>
<dbReference type="SMART" id="SM00116">
    <property type="entry name" value="CBS"/>
    <property type="match status" value="2"/>
</dbReference>
<feature type="domain" description="CBS" evidence="4">
    <location>
        <begin position="7"/>
        <end position="64"/>
    </location>
</feature>
<dbReference type="InterPro" id="IPR046342">
    <property type="entry name" value="CBS_dom_sf"/>
</dbReference>
<evidence type="ECO:0000259" key="4">
    <source>
        <dbReference type="PROSITE" id="PS51371"/>
    </source>
</evidence>
<protein>
    <submittedName>
        <fullName evidence="5">CBS domain protein</fullName>
    </submittedName>
</protein>
<dbReference type="RefSeq" id="WP_101434378.1">
    <property type="nucleotide sequence ID" value="NZ_PJMY01000002.1"/>
</dbReference>
<dbReference type="PANTHER" id="PTHR43080">
    <property type="entry name" value="CBS DOMAIN-CONTAINING PROTEIN CBSX3, MITOCHONDRIAL"/>
    <property type="match status" value="1"/>
</dbReference>
<reference evidence="5 6" key="1">
    <citation type="submission" date="2017-12" db="EMBL/GenBank/DDBJ databases">
        <title>Sequencing the genomes of 1000 Actinobacteria strains.</title>
        <authorList>
            <person name="Klenk H.-P."/>
        </authorList>
    </citation>
    <scope>NUCLEOTIDE SEQUENCE [LARGE SCALE GENOMIC DNA]</scope>
    <source>
        <strain evidence="5 6">DSM 45165</strain>
    </source>
</reference>